<dbReference type="Proteomes" id="UP000515663">
    <property type="component" value="Chromosome"/>
</dbReference>
<evidence type="ECO:0000313" key="1">
    <source>
        <dbReference type="EMBL" id="QMT02446.1"/>
    </source>
</evidence>
<dbReference type="KEGG" id="gji:H1R19_04615"/>
<dbReference type="RefSeq" id="WP_219850679.1">
    <property type="nucleotide sequence ID" value="NZ_CP059491.1"/>
</dbReference>
<keyword evidence="2" id="KW-1185">Reference proteome</keyword>
<gene>
    <name evidence="1" type="ORF">H1R19_04615</name>
</gene>
<dbReference type="EMBL" id="CP059491">
    <property type="protein sequence ID" value="QMT02446.1"/>
    <property type="molecule type" value="Genomic_DNA"/>
</dbReference>
<reference evidence="2" key="1">
    <citation type="submission" date="2020-07" db="EMBL/GenBank/DDBJ databases">
        <title>novel species isolated from the respiratory tract of Marmot.</title>
        <authorList>
            <person name="Zhang G."/>
        </authorList>
    </citation>
    <scope>NUCLEOTIDE SEQUENCE [LARGE SCALE GENOMIC DNA]</scope>
    <source>
        <strain evidence="2">686</strain>
    </source>
</reference>
<organism evidence="1 2">
    <name type="scientific">Gordonia jinghuaiqii</name>
    <dbReference type="NCBI Taxonomy" id="2758710"/>
    <lineage>
        <taxon>Bacteria</taxon>
        <taxon>Bacillati</taxon>
        <taxon>Actinomycetota</taxon>
        <taxon>Actinomycetes</taxon>
        <taxon>Mycobacteriales</taxon>
        <taxon>Gordoniaceae</taxon>
        <taxon>Gordonia</taxon>
    </lineage>
</organism>
<protein>
    <submittedName>
        <fullName evidence="1">Uncharacterized protein</fullName>
    </submittedName>
</protein>
<accession>A0A7D7QR03</accession>
<sequence>MYNINRLLAALPAICEADRSMSAKLSRFSPEQAGTYLGWRFIRDHGEGKVRYPDDPTEQLRLIADTVNRERERVCALRDDVGWHGPLSNPELTLGSLVNQIKSADEQHVDQAHELLDSLVAVAMTSDDTWIDNATRAVESAADRVSRLEGKGSGTPLSANAREAYRYVTRELGQFEDRRWQTIVDTDQILSGEFDELASLARQLGPPKPPAEYLDRQILPPGTRSAFQQIKADEETRRLRRPRPVAYDEDRLSVLEMVQSKMTGVVGLQFRLIRPDPSLKARDTLSGALSDYHVLVIMSGGSEHAVAVSPMAGQDAIYIVRADVSKESWQDVLTGTKQRARALKAKSLRVTGEQGWKHEQAAAKVVAYLTCDAYSFRTSSPVYHEGRWSVGFY</sequence>
<proteinExistence type="predicted"/>
<name>A0A7D7QR03_9ACTN</name>
<dbReference type="AlphaFoldDB" id="A0A7D7QR03"/>
<evidence type="ECO:0000313" key="2">
    <source>
        <dbReference type="Proteomes" id="UP000515663"/>
    </source>
</evidence>